<keyword evidence="1" id="KW-0472">Membrane</keyword>
<name>A0A1F6TLB6_9PROT</name>
<protein>
    <recommendedName>
        <fullName evidence="2">SHOCT domain-containing protein</fullName>
    </recommendedName>
</protein>
<feature type="transmembrane region" description="Helical" evidence="1">
    <location>
        <begin position="12"/>
        <end position="30"/>
    </location>
</feature>
<evidence type="ECO:0000313" key="3">
    <source>
        <dbReference type="EMBL" id="OGI45879.1"/>
    </source>
</evidence>
<keyword evidence="1" id="KW-0812">Transmembrane</keyword>
<dbReference type="EMBL" id="MFSU01000093">
    <property type="protein sequence ID" value="OGI45879.1"/>
    <property type="molecule type" value="Genomic_DNA"/>
</dbReference>
<dbReference type="Pfam" id="PF09851">
    <property type="entry name" value="SHOCT"/>
    <property type="match status" value="1"/>
</dbReference>
<evidence type="ECO:0000259" key="2">
    <source>
        <dbReference type="Pfam" id="PF09851"/>
    </source>
</evidence>
<accession>A0A1F6TLB6</accession>
<proteinExistence type="predicted"/>
<dbReference type="AlphaFoldDB" id="A0A1F6TLB6"/>
<evidence type="ECO:0000256" key="1">
    <source>
        <dbReference type="SAM" id="Phobius"/>
    </source>
</evidence>
<organism evidence="3 4">
    <name type="scientific">Candidatus Muproteobacteria bacterium RBG_16_65_34</name>
    <dbReference type="NCBI Taxonomy" id="1817760"/>
    <lineage>
        <taxon>Bacteria</taxon>
        <taxon>Pseudomonadati</taxon>
        <taxon>Pseudomonadota</taxon>
        <taxon>Candidatus Muproteobacteria</taxon>
    </lineage>
</organism>
<sequence length="80" mass="8909">MRRYQKGDAGAAMLAVMLVVMVGFWLGGMWQGGDRAGHMSGTYGADKAGKTALELLDEAYARGEIGREEYLRKREDLLRR</sequence>
<gene>
    <name evidence="3" type="ORF">A2151_01020</name>
</gene>
<reference evidence="3 4" key="1">
    <citation type="journal article" date="2016" name="Nat. Commun.">
        <title>Thousands of microbial genomes shed light on interconnected biogeochemical processes in an aquifer system.</title>
        <authorList>
            <person name="Anantharaman K."/>
            <person name="Brown C.T."/>
            <person name="Hug L.A."/>
            <person name="Sharon I."/>
            <person name="Castelle C.J."/>
            <person name="Probst A.J."/>
            <person name="Thomas B.C."/>
            <person name="Singh A."/>
            <person name="Wilkins M.J."/>
            <person name="Karaoz U."/>
            <person name="Brodie E.L."/>
            <person name="Williams K.H."/>
            <person name="Hubbard S.S."/>
            <person name="Banfield J.F."/>
        </authorList>
    </citation>
    <scope>NUCLEOTIDE SEQUENCE [LARGE SCALE GENOMIC DNA]</scope>
</reference>
<dbReference type="InterPro" id="IPR018649">
    <property type="entry name" value="SHOCT"/>
</dbReference>
<keyword evidence="1" id="KW-1133">Transmembrane helix</keyword>
<dbReference type="Proteomes" id="UP000178885">
    <property type="component" value="Unassembled WGS sequence"/>
</dbReference>
<comment type="caution">
    <text evidence="3">The sequence shown here is derived from an EMBL/GenBank/DDBJ whole genome shotgun (WGS) entry which is preliminary data.</text>
</comment>
<evidence type="ECO:0000313" key="4">
    <source>
        <dbReference type="Proteomes" id="UP000178885"/>
    </source>
</evidence>
<dbReference type="STRING" id="1817760.A2151_01020"/>
<feature type="domain" description="SHOCT" evidence="2">
    <location>
        <begin position="51"/>
        <end position="78"/>
    </location>
</feature>